<evidence type="ECO:0000313" key="7">
    <source>
        <dbReference type="Proteomes" id="UP000268162"/>
    </source>
</evidence>
<evidence type="ECO:0000256" key="2">
    <source>
        <dbReference type="ARBA" id="ARBA00022692"/>
    </source>
</evidence>
<keyword evidence="4" id="KW-0496">Mitochondrion</keyword>
<evidence type="ECO:0000313" key="6">
    <source>
        <dbReference type="EMBL" id="RKP37688.1"/>
    </source>
</evidence>
<dbReference type="GO" id="GO:0005741">
    <property type="term" value="C:mitochondrial outer membrane"/>
    <property type="evidence" value="ECO:0007669"/>
    <property type="project" value="TreeGrafter"/>
</dbReference>
<evidence type="ECO:0000256" key="5">
    <source>
        <dbReference type="ARBA" id="ARBA00023136"/>
    </source>
</evidence>
<dbReference type="PANTHER" id="PTHR28234:SF1">
    <property type="entry name" value="NUCLEAR CONTROL OF ATPASE PROTEIN 2"/>
    <property type="match status" value="1"/>
</dbReference>
<evidence type="ECO:0000256" key="4">
    <source>
        <dbReference type="ARBA" id="ARBA00023128"/>
    </source>
</evidence>
<dbReference type="STRING" id="215637.A0A4P9ZWI6"/>
<keyword evidence="3" id="KW-1133">Transmembrane helix</keyword>
<keyword evidence="2" id="KW-0812">Transmembrane</keyword>
<proteinExistence type="predicted"/>
<evidence type="ECO:0000256" key="1">
    <source>
        <dbReference type="ARBA" id="ARBA00004225"/>
    </source>
</evidence>
<accession>A0A4P9ZWI6</accession>
<keyword evidence="5" id="KW-0472">Membrane</keyword>
<organism evidence="6 7">
    <name type="scientific">Dimargaris cristalligena</name>
    <dbReference type="NCBI Taxonomy" id="215637"/>
    <lineage>
        <taxon>Eukaryota</taxon>
        <taxon>Fungi</taxon>
        <taxon>Fungi incertae sedis</taxon>
        <taxon>Zoopagomycota</taxon>
        <taxon>Kickxellomycotina</taxon>
        <taxon>Dimargaritomycetes</taxon>
        <taxon>Dimargaritales</taxon>
        <taxon>Dimargaritaceae</taxon>
        <taxon>Dimargaris</taxon>
    </lineage>
</organism>
<protein>
    <submittedName>
        <fullName evidence="6">Nuclear control of ATP synthase 2</fullName>
    </submittedName>
</protein>
<evidence type="ECO:0000256" key="3">
    <source>
        <dbReference type="ARBA" id="ARBA00022989"/>
    </source>
</evidence>
<reference evidence="7" key="1">
    <citation type="journal article" date="2018" name="Nat. Microbiol.">
        <title>Leveraging single-cell genomics to expand the fungal tree of life.</title>
        <authorList>
            <person name="Ahrendt S.R."/>
            <person name="Quandt C.A."/>
            <person name="Ciobanu D."/>
            <person name="Clum A."/>
            <person name="Salamov A."/>
            <person name="Andreopoulos B."/>
            <person name="Cheng J.F."/>
            <person name="Woyke T."/>
            <person name="Pelin A."/>
            <person name="Henrissat B."/>
            <person name="Reynolds N.K."/>
            <person name="Benny G.L."/>
            <person name="Smith M.E."/>
            <person name="James T.Y."/>
            <person name="Grigoriev I.V."/>
        </authorList>
    </citation>
    <scope>NUCLEOTIDE SEQUENCE [LARGE SCALE GENOMIC DNA]</scope>
    <source>
        <strain evidence="7">RSA 468</strain>
    </source>
</reference>
<keyword evidence="7" id="KW-1185">Reference proteome</keyword>
<gene>
    <name evidence="6" type="ORF">BJ085DRAFT_22877</name>
</gene>
<dbReference type="PANTHER" id="PTHR28234">
    <property type="entry name" value="NUCLEAR CONTROL OF ATPASE PROTEIN 2"/>
    <property type="match status" value="1"/>
</dbReference>
<dbReference type="InterPro" id="IPR013946">
    <property type="entry name" value="NCA2-like"/>
</dbReference>
<dbReference type="Pfam" id="PF08637">
    <property type="entry name" value="NCA2"/>
    <property type="match status" value="1"/>
</dbReference>
<dbReference type="AlphaFoldDB" id="A0A4P9ZWI6"/>
<dbReference type="EMBL" id="ML002460">
    <property type="protein sequence ID" value="RKP37688.1"/>
    <property type="molecule type" value="Genomic_DNA"/>
</dbReference>
<name>A0A4P9ZWI6_9FUNG</name>
<comment type="subcellular location">
    <subcellularLocation>
        <location evidence="1">Mitochondrion membrane</location>
        <topology evidence="1">Multi-pass membrane protein</topology>
    </subcellularLocation>
</comment>
<dbReference type="Proteomes" id="UP000268162">
    <property type="component" value="Unassembled WGS sequence"/>
</dbReference>
<sequence>MLDSLRALQSALDTYQLRTRAEVAHLYSPSWLTRYWLPVATTGLAVHLTGRWLYGHRGDLTRIAHEIRLTARDYLQHWVLKPLQNVWHTIRHQDQTLALASAESLHSDLESLERMVVTFAHQHQGMDVSSEQARHLVDQVREGDLSLVLRSYESALQAPIRGALFGDLIQTLLIQVQKSKVDLQLAMTSLDKLLKSNELNFAFLAVAPALVVMSAVGFQIRRLWSSWRGGTGRRTGVEIRGTLRTIERLLNLHDGECSTSTLGAELESESKLCAGLTLPYEIQVLPNGGSATPFGIPMVGWIWDSARPELPNLRRRFLEDVRDLEDPRLDCRQRIRTIERMYRTYLFI</sequence>